<dbReference type="HOGENOM" id="CLU_3341308_0_0_4"/>
<evidence type="ECO:0000313" key="1">
    <source>
        <dbReference type="EMBL" id="ABN90334.1"/>
    </source>
</evidence>
<dbReference type="AlphaFoldDB" id="A3P0H2"/>
<proteinExistence type="predicted"/>
<reference evidence="1 2" key="1">
    <citation type="submission" date="2007-02" db="EMBL/GenBank/DDBJ databases">
        <authorList>
            <person name="DeShazer D."/>
            <person name="Woods D.E."/>
            <person name="Nierman W.C."/>
        </authorList>
    </citation>
    <scope>NUCLEOTIDE SEQUENCE [LARGE SCALE GENOMIC DNA]</scope>
    <source>
        <strain evidence="1 2">1106a</strain>
    </source>
</reference>
<accession>A3P0H2</accession>
<name>A3P0H2_BURP0</name>
<protein>
    <submittedName>
        <fullName evidence="1">Uncharacterized protein</fullName>
    </submittedName>
</protein>
<sequence length="37" mass="4195">MDATQSLLIGMIGLRECRHWIEHAAGNRARRCTVTRA</sequence>
<dbReference type="Proteomes" id="UP000006738">
    <property type="component" value="Chromosome I"/>
</dbReference>
<evidence type="ECO:0000313" key="2">
    <source>
        <dbReference type="Proteomes" id="UP000006738"/>
    </source>
</evidence>
<gene>
    <name evidence="1" type="ordered locus">BURPS1106A_3872</name>
</gene>
<dbReference type="EMBL" id="CP000572">
    <property type="protein sequence ID" value="ABN90334.1"/>
    <property type="molecule type" value="Genomic_DNA"/>
</dbReference>
<dbReference type="KEGG" id="bpl:BURPS1106A_3872"/>
<organism evidence="1 2">
    <name type="scientific">Burkholderia pseudomallei (strain 1106a)</name>
    <dbReference type="NCBI Taxonomy" id="357348"/>
    <lineage>
        <taxon>Bacteria</taxon>
        <taxon>Pseudomonadati</taxon>
        <taxon>Pseudomonadota</taxon>
        <taxon>Betaproteobacteria</taxon>
        <taxon>Burkholderiales</taxon>
        <taxon>Burkholderiaceae</taxon>
        <taxon>Burkholderia</taxon>
        <taxon>pseudomallei group</taxon>
    </lineage>
</organism>